<dbReference type="AlphaFoldDB" id="A0A3N7HLW7"/>
<dbReference type="EMBL" id="QUSW01000010">
    <property type="protein sequence ID" value="RQP21601.1"/>
    <property type="molecule type" value="Genomic_DNA"/>
</dbReference>
<reference evidence="7 8" key="1">
    <citation type="submission" date="2018-08" db="EMBL/GenBank/DDBJ databases">
        <authorList>
            <person name="Khan S.A."/>
            <person name="Jeon C.O."/>
            <person name="Chun B.H."/>
            <person name="Jeong S.E."/>
        </authorList>
    </citation>
    <scope>NUCLEOTIDE SEQUENCE [LARGE SCALE GENOMIC DNA]</scope>
    <source>
        <strain evidence="7 8">S-16</strain>
    </source>
</reference>
<protein>
    <recommendedName>
        <fullName evidence="9">Membrane protein involved in the export of O-antigen and teichoic acid</fullName>
    </recommendedName>
</protein>
<dbReference type="Pfam" id="PF01943">
    <property type="entry name" value="Polysacc_synt"/>
    <property type="match status" value="1"/>
</dbReference>
<keyword evidence="4 6" id="KW-1133">Transmembrane helix</keyword>
<dbReference type="PANTHER" id="PTHR30250">
    <property type="entry name" value="PST FAMILY PREDICTED COLANIC ACID TRANSPORTER"/>
    <property type="match status" value="1"/>
</dbReference>
<evidence type="ECO:0000256" key="2">
    <source>
        <dbReference type="ARBA" id="ARBA00022475"/>
    </source>
</evidence>
<accession>A0A3N7HLW7</accession>
<dbReference type="Proteomes" id="UP000267464">
    <property type="component" value="Unassembled WGS sequence"/>
</dbReference>
<evidence type="ECO:0000256" key="6">
    <source>
        <dbReference type="SAM" id="Phobius"/>
    </source>
</evidence>
<dbReference type="GO" id="GO:0005886">
    <property type="term" value="C:plasma membrane"/>
    <property type="evidence" value="ECO:0007669"/>
    <property type="project" value="UniProtKB-SubCell"/>
</dbReference>
<evidence type="ECO:0000313" key="8">
    <source>
        <dbReference type="Proteomes" id="UP000267464"/>
    </source>
</evidence>
<evidence type="ECO:0000256" key="5">
    <source>
        <dbReference type="ARBA" id="ARBA00023136"/>
    </source>
</evidence>
<feature type="transmembrane region" description="Helical" evidence="6">
    <location>
        <begin position="285"/>
        <end position="310"/>
    </location>
</feature>
<proteinExistence type="predicted"/>
<feature type="transmembrane region" description="Helical" evidence="6">
    <location>
        <begin position="150"/>
        <end position="166"/>
    </location>
</feature>
<feature type="transmembrane region" description="Helical" evidence="6">
    <location>
        <begin position="12"/>
        <end position="34"/>
    </location>
</feature>
<reference evidence="7 8" key="2">
    <citation type="submission" date="2018-12" db="EMBL/GenBank/DDBJ databases">
        <title>Rhizobacter gummiphilus sp. nov., a rubber-degrading bacterium isolated from the soil of a botanical garden in Japan.</title>
        <authorList>
            <person name="Shunsuke S.S."/>
        </authorList>
    </citation>
    <scope>NUCLEOTIDE SEQUENCE [LARGE SCALE GENOMIC DNA]</scope>
    <source>
        <strain evidence="7 8">S-16</strain>
    </source>
</reference>
<feature type="transmembrane region" description="Helical" evidence="6">
    <location>
        <begin position="213"/>
        <end position="234"/>
    </location>
</feature>
<name>A0A3N7HLW7_9BURK</name>
<organism evidence="7 8">
    <name type="scientific">Piscinibacter terrae</name>
    <dbReference type="NCBI Taxonomy" id="2496871"/>
    <lineage>
        <taxon>Bacteria</taxon>
        <taxon>Pseudomonadati</taxon>
        <taxon>Pseudomonadota</taxon>
        <taxon>Betaproteobacteria</taxon>
        <taxon>Burkholderiales</taxon>
        <taxon>Sphaerotilaceae</taxon>
        <taxon>Piscinibacter</taxon>
    </lineage>
</organism>
<gene>
    <name evidence="7" type="ORF">DZC73_27220</name>
</gene>
<comment type="caution">
    <text evidence="7">The sequence shown here is derived from an EMBL/GenBank/DDBJ whole genome shotgun (WGS) entry which is preliminary data.</text>
</comment>
<evidence type="ECO:0000256" key="3">
    <source>
        <dbReference type="ARBA" id="ARBA00022692"/>
    </source>
</evidence>
<dbReference type="OrthoDB" id="9152490at2"/>
<evidence type="ECO:0000256" key="1">
    <source>
        <dbReference type="ARBA" id="ARBA00004651"/>
    </source>
</evidence>
<feature type="transmembrane region" description="Helical" evidence="6">
    <location>
        <begin position="120"/>
        <end position="138"/>
    </location>
</feature>
<keyword evidence="5 6" id="KW-0472">Membrane</keyword>
<sequence>MTDSKAPRLLHSLPQVYAAAAVRLLLPLLVLPLVASRVGADEFGRLSFILVWASLLSMVVEGGFLAAATRLAVTADAPRRWQIAQQVFTARCVLCLPAAALAVVAVLVAGHGSVHPVVDVLAIAALACAMGWPATWYLQATQQLNRWSRVELVVYATLMAGCWLFARSVEAYVAMQLAASAALALLGWRWLVRDFDQAHAPLWARHELGDGLKLGWTMMPVAIAGAAYSFALPAAASIQMAKAELGLYFMADRIVRAVLNAAEPVFSVVYPRIVTMFATSARAALRYAAVWAVGGTLVGLVLMLAGQAAWPWIEPALLPRAGNIDLASLHAVMFILAWLLPLLLGWKFIGYWILGSGRYDHAYRACVIVGGVVGVLGAATVGGAGGARGLACTALIVETVVIAVAVGGVLLTRRLRAAG</sequence>
<feature type="transmembrane region" description="Helical" evidence="6">
    <location>
        <begin position="46"/>
        <end position="67"/>
    </location>
</feature>
<feature type="transmembrane region" description="Helical" evidence="6">
    <location>
        <begin position="330"/>
        <end position="354"/>
    </location>
</feature>
<dbReference type="InterPro" id="IPR050833">
    <property type="entry name" value="Poly_Biosynth_Transport"/>
</dbReference>
<feature type="transmembrane region" description="Helical" evidence="6">
    <location>
        <begin position="361"/>
        <end position="381"/>
    </location>
</feature>
<comment type="subcellular location">
    <subcellularLocation>
        <location evidence="1">Cell membrane</location>
        <topology evidence="1">Multi-pass membrane protein</topology>
    </subcellularLocation>
</comment>
<keyword evidence="8" id="KW-1185">Reference proteome</keyword>
<evidence type="ECO:0000256" key="4">
    <source>
        <dbReference type="ARBA" id="ARBA00022989"/>
    </source>
</evidence>
<keyword evidence="3 6" id="KW-0812">Transmembrane</keyword>
<feature type="transmembrane region" description="Helical" evidence="6">
    <location>
        <begin position="387"/>
        <end position="411"/>
    </location>
</feature>
<dbReference type="RefSeq" id="WP_124543544.1">
    <property type="nucleotide sequence ID" value="NZ_QUSW01000010.1"/>
</dbReference>
<evidence type="ECO:0008006" key="9">
    <source>
        <dbReference type="Google" id="ProtNLM"/>
    </source>
</evidence>
<dbReference type="PANTHER" id="PTHR30250:SF11">
    <property type="entry name" value="O-ANTIGEN TRANSPORTER-RELATED"/>
    <property type="match status" value="1"/>
</dbReference>
<feature type="transmembrane region" description="Helical" evidence="6">
    <location>
        <begin position="88"/>
        <end position="108"/>
    </location>
</feature>
<keyword evidence="2" id="KW-1003">Cell membrane</keyword>
<evidence type="ECO:0000313" key="7">
    <source>
        <dbReference type="EMBL" id="RQP21601.1"/>
    </source>
</evidence>
<dbReference type="InterPro" id="IPR002797">
    <property type="entry name" value="Polysacc_synth"/>
</dbReference>